<dbReference type="Pfam" id="PF01042">
    <property type="entry name" value="Ribonuc_L-PSP"/>
    <property type="match status" value="1"/>
</dbReference>
<dbReference type="InterPro" id="IPR035959">
    <property type="entry name" value="RutC-like_sf"/>
</dbReference>
<dbReference type="Proteomes" id="UP000812961">
    <property type="component" value="Unassembled WGS sequence"/>
</dbReference>
<organism evidence="2 3">
    <name type="scientific">Chitinophaga rhizophila</name>
    <dbReference type="NCBI Taxonomy" id="2866212"/>
    <lineage>
        <taxon>Bacteria</taxon>
        <taxon>Pseudomonadati</taxon>
        <taxon>Bacteroidota</taxon>
        <taxon>Chitinophagia</taxon>
        <taxon>Chitinophagales</taxon>
        <taxon>Chitinophagaceae</taxon>
        <taxon>Chitinophaga</taxon>
    </lineage>
</organism>
<evidence type="ECO:0000313" key="3">
    <source>
        <dbReference type="Proteomes" id="UP000812961"/>
    </source>
</evidence>
<dbReference type="CDD" id="cd00448">
    <property type="entry name" value="YjgF_YER057c_UK114_family"/>
    <property type="match status" value="1"/>
</dbReference>
<dbReference type="SUPFAM" id="SSF55298">
    <property type="entry name" value="YjgF-like"/>
    <property type="match status" value="1"/>
</dbReference>
<dbReference type="PANTHER" id="PTHR11803">
    <property type="entry name" value="2-IMINOBUTANOATE/2-IMINOPROPANOATE DEAMINASE RIDA"/>
    <property type="match status" value="1"/>
</dbReference>
<comment type="caution">
    <text evidence="2">The sequence shown here is derived from an EMBL/GenBank/DDBJ whole genome shotgun (WGS) entry which is preliminary data.</text>
</comment>
<comment type="similarity">
    <text evidence="1">Belongs to the RutC family.</text>
</comment>
<gene>
    <name evidence="2" type="ORF">K1Y79_18280</name>
</gene>
<dbReference type="InterPro" id="IPR006175">
    <property type="entry name" value="YjgF/YER057c/UK114"/>
</dbReference>
<dbReference type="Gene3D" id="3.30.1330.40">
    <property type="entry name" value="RutC-like"/>
    <property type="match status" value="1"/>
</dbReference>
<dbReference type="NCBIfam" id="TIGR00004">
    <property type="entry name" value="Rid family detoxifying hydrolase"/>
    <property type="match status" value="1"/>
</dbReference>
<dbReference type="EMBL" id="JAICCF010000003">
    <property type="protein sequence ID" value="MBW8686293.1"/>
    <property type="molecule type" value="Genomic_DNA"/>
</dbReference>
<sequence length="126" mass="13733">MEKQIINTNNAPAPIGPYNQAVQSGNLLFVSGQIALNPETNQLVMDDIKTETHQVMKNLQAILTAAGIDFSNVLKTTIFIMNMNDFAQINEVYGSYFSGEYPARETVQVAALPKGVNVEISVIASK</sequence>
<evidence type="ECO:0000313" key="2">
    <source>
        <dbReference type="EMBL" id="MBW8686293.1"/>
    </source>
</evidence>
<proteinExistence type="inferred from homology"/>
<accession>A0ABS7GII8</accession>
<evidence type="ECO:0000256" key="1">
    <source>
        <dbReference type="ARBA" id="ARBA00010552"/>
    </source>
</evidence>
<keyword evidence="3" id="KW-1185">Reference proteome</keyword>
<reference evidence="2 3" key="1">
    <citation type="submission" date="2021-08" db="EMBL/GenBank/DDBJ databases">
        <title>The genome sequence of Chitinophaga sp. B61.</title>
        <authorList>
            <person name="Zhang X."/>
        </authorList>
    </citation>
    <scope>NUCLEOTIDE SEQUENCE [LARGE SCALE GENOMIC DNA]</scope>
    <source>
        <strain evidence="2 3">B61</strain>
    </source>
</reference>
<dbReference type="RefSeq" id="WP_220251604.1">
    <property type="nucleotide sequence ID" value="NZ_JAICCF010000003.1"/>
</dbReference>
<dbReference type="InterPro" id="IPR006056">
    <property type="entry name" value="RidA"/>
</dbReference>
<dbReference type="PANTHER" id="PTHR11803:SF58">
    <property type="entry name" value="PROTEIN HMF1-RELATED"/>
    <property type="match status" value="1"/>
</dbReference>
<name>A0ABS7GII8_9BACT</name>
<protein>
    <submittedName>
        <fullName evidence="2">RidA family protein</fullName>
    </submittedName>
</protein>